<evidence type="ECO:0000256" key="2">
    <source>
        <dbReference type="ARBA" id="ARBA00007637"/>
    </source>
</evidence>
<comment type="caution">
    <text evidence="4">The sequence shown here is derived from an EMBL/GenBank/DDBJ whole genome shotgun (WGS) entry which is preliminary data.</text>
</comment>
<comment type="similarity">
    <text evidence="2">Belongs to the NAD(P)-dependent epimerase/dehydratase family.</text>
</comment>
<comment type="pathway">
    <text evidence="1">Bacterial outer membrane biogenesis; LPS O-antigen biosynthesis.</text>
</comment>
<evidence type="ECO:0000313" key="4">
    <source>
        <dbReference type="EMBL" id="MBW3097222.1"/>
    </source>
</evidence>
<gene>
    <name evidence="4" type="ORF">KY465_08015</name>
</gene>
<dbReference type="Proteomes" id="UP001430804">
    <property type="component" value="Unassembled WGS sequence"/>
</dbReference>
<feature type="domain" description="NAD-dependent epimerase/dehydratase" evidence="3">
    <location>
        <begin position="5"/>
        <end position="239"/>
    </location>
</feature>
<dbReference type="EMBL" id="JAHWQX010000002">
    <property type="protein sequence ID" value="MBW3097222.1"/>
    <property type="molecule type" value="Genomic_DNA"/>
</dbReference>
<reference evidence="4" key="1">
    <citation type="submission" date="2021-07" db="EMBL/GenBank/DDBJ databases">
        <title>Pseudohoeflea marina sp. nov. a polyhydroxyalcanoate-producing bacterium.</title>
        <authorList>
            <person name="Zheng W."/>
            <person name="Yu S."/>
            <person name="Huang Y."/>
        </authorList>
    </citation>
    <scope>NUCLEOTIDE SEQUENCE</scope>
    <source>
        <strain evidence="4">DP4N28-3</strain>
    </source>
</reference>
<name>A0ABS6WMM3_9HYPH</name>
<protein>
    <submittedName>
        <fullName evidence="4">NAD(P)-dependent oxidoreductase</fullName>
    </submittedName>
</protein>
<evidence type="ECO:0000256" key="1">
    <source>
        <dbReference type="ARBA" id="ARBA00005125"/>
    </source>
</evidence>
<accession>A0ABS6WMM3</accession>
<proteinExistence type="inferred from homology"/>
<dbReference type="Pfam" id="PF01370">
    <property type="entry name" value="Epimerase"/>
    <property type="match status" value="1"/>
</dbReference>
<sequence length="319" mass="34492">MSRTILVTGGCGWLGSAVVRALLARGDRVIATDLSIPPAMQLLAGRESGLTLEQADLGEWAALLRVFERHRIDAVVHAAAIVGVLQTADIPLKAMQANVGNAVNLFEAMRLKGVRRIVHVSTEETYGDFLAPVIDEDHPQRPVSVYGLTKLAAEHYGLVYSRNHGLECINVRTCWVYGPHLPRLRLPRTFIEAALRGEPFHQDDGAHFAVDQVYIDDTVAGVLLALDKPEHRFHAYNIATGVASSIAQVAEAVNTAIPGAQITVGDSGGKYKLEHIVSAEKGALDISRAKSELGYRPQYDLQRGIQATIDATRAGNPDG</sequence>
<dbReference type="RefSeq" id="WP_219201151.1">
    <property type="nucleotide sequence ID" value="NZ_JAHWQX010000002.1"/>
</dbReference>
<evidence type="ECO:0000259" key="3">
    <source>
        <dbReference type="Pfam" id="PF01370"/>
    </source>
</evidence>
<evidence type="ECO:0000313" key="5">
    <source>
        <dbReference type="Proteomes" id="UP001430804"/>
    </source>
</evidence>
<organism evidence="4 5">
    <name type="scientific">Pseudohoeflea coraliihabitans</name>
    <dbReference type="NCBI Taxonomy" id="2860393"/>
    <lineage>
        <taxon>Bacteria</taxon>
        <taxon>Pseudomonadati</taxon>
        <taxon>Pseudomonadota</taxon>
        <taxon>Alphaproteobacteria</taxon>
        <taxon>Hyphomicrobiales</taxon>
        <taxon>Rhizobiaceae</taxon>
        <taxon>Pseudohoeflea</taxon>
    </lineage>
</organism>
<keyword evidence="5" id="KW-1185">Reference proteome</keyword>
<dbReference type="InterPro" id="IPR001509">
    <property type="entry name" value="Epimerase_deHydtase"/>
</dbReference>
<dbReference type="PANTHER" id="PTHR43000">
    <property type="entry name" value="DTDP-D-GLUCOSE 4,6-DEHYDRATASE-RELATED"/>
    <property type="match status" value="1"/>
</dbReference>